<evidence type="ECO:0000313" key="2">
    <source>
        <dbReference type="EMBL" id="KAF0717259.1"/>
    </source>
</evidence>
<evidence type="ECO:0000313" key="3">
    <source>
        <dbReference type="EMBL" id="VFT79611.1"/>
    </source>
</evidence>
<evidence type="ECO:0000313" key="4">
    <source>
        <dbReference type="Proteomes" id="UP000332933"/>
    </source>
</evidence>
<dbReference type="EMBL" id="VJMH01000275">
    <property type="protein sequence ID" value="KAF0717259.1"/>
    <property type="molecule type" value="Genomic_DNA"/>
</dbReference>
<dbReference type="OrthoDB" id="67213at2759"/>
<dbReference type="SMART" id="SM00054">
    <property type="entry name" value="EFh"/>
    <property type="match status" value="1"/>
</dbReference>
<dbReference type="InterPro" id="IPR018247">
    <property type="entry name" value="EF_Hand_1_Ca_BS"/>
</dbReference>
<dbReference type="InterPro" id="IPR002048">
    <property type="entry name" value="EF_hand_dom"/>
</dbReference>
<protein>
    <submittedName>
        <fullName evidence="3">Aste57867_2410 protein</fullName>
    </submittedName>
</protein>
<accession>A0A485KD62</accession>
<dbReference type="Proteomes" id="UP000332933">
    <property type="component" value="Unassembled WGS sequence"/>
</dbReference>
<dbReference type="PROSITE" id="PS00018">
    <property type="entry name" value="EF_HAND_1"/>
    <property type="match status" value="1"/>
</dbReference>
<dbReference type="PROSITE" id="PS50222">
    <property type="entry name" value="EF_HAND_2"/>
    <property type="match status" value="1"/>
</dbReference>
<gene>
    <name evidence="3" type="primary">Aste57867_2410</name>
    <name evidence="2" type="ORF">As57867_002404</name>
    <name evidence="3" type="ORF">ASTE57867_2410</name>
</gene>
<proteinExistence type="predicted"/>
<organism evidence="3 4">
    <name type="scientific">Aphanomyces stellatus</name>
    <dbReference type="NCBI Taxonomy" id="120398"/>
    <lineage>
        <taxon>Eukaryota</taxon>
        <taxon>Sar</taxon>
        <taxon>Stramenopiles</taxon>
        <taxon>Oomycota</taxon>
        <taxon>Saprolegniomycetes</taxon>
        <taxon>Saprolegniales</taxon>
        <taxon>Verrucalvaceae</taxon>
        <taxon>Aphanomyces</taxon>
    </lineage>
</organism>
<dbReference type="AlphaFoldDB" id="A0A485KD62"/>
<feature type="domain" description="EF-hand" evidence="1">
    <location>
        <begin position="139"/>
        <end position="174"/>
    </location>
</feature>
<reference evidence="3 4" key="1">
    <citation type="submission" date="2019-03" db="EMBL/GenBank/DDBJ databases">
        <authorList>
            <person name="Gaulin E."/>
            <person name="Dumas B."/>
        </authorList>
    </citation>
    <scope>NUCLEOTIDE SEQUENCE [LARGE SCALE GENOMIC DNA]</scope>
    <source>
        <strain evidence="3">CBS 568.67</strain>
    </source>
</reference>
<reference evidence="2" key="2">
    <citation type="submission" date="2019-06" db="EMBL/GenBank/DDBJ databases">
        <title>Genomics analysis of Aphanomyces spp. identifies a new class of oomycete effector associated with host adaptation.</title>
        <authorList>
            <person name="Gaulin E."/>
        </authorList>
    </citation>
    <scope>NUCLEOTIDE SEQUENCE</scope>
    <source>
        <strain evidence="2">CBS 578.67</strain>
    </source>
</reference>
<dbReference type="GO" id="GO:0005509">
    <property type="term" value="F:calcium ion binding"/>
    <property type="evidence" value="ECO:0007669"/>
    <property type="project" value="InterPro"/>
</dbReference>
<sequence length="327" mass="35375">MHLAPTLKIEPNAGPVWLMGHTLCHVSPKNALKNGARNRNFQLASSLMLPTYASYGSESESDEALADRPLLVKPKRALASLALLSATLVMASGGAIYGTFDQTAVCQETLKASTNIEAFFPHGANASTTATSETTHESRTLIEVASLFNEIDKDGNGDVSLAELLYYLSKTKDDAIAELRAGADAAETARNVRFVQECACVAKAYSMIVPKGASIVSTDQLQRVVAQAHEHCDGRLIFPTEPPVVTMYPPANSVDSETYSRDQIIQFVKGKTTSSHFLQCTIDAMDQFPPAHKFTTHDVDTIMNAVVKCLASWITRCRPRASTSSYG</sequence>
<keyword evidence="4" id="KW-1185">Reference proteome</keyword>
<name>A0A485KD62_9STRA</name>
<dbReference type="EMBL" id="CAADRA010000275">
    <property type="protein sequence ID" value="VFT79611.1"/>
    <property type="molecule type" value="Genomic_DNA"/>
</dbReference>
<evidence type="ECO:0000259" key="1">
    <source>
        <dbReference type="PROSITE" id="PS50222"/>
    </source>
</evidence>